<gene>
    <name evidence="1" type="ORF">KXQ929_LOCUS54010</name>
</gene>
<comment type="caution">
    <text evidence="1">The sequence shown here is derived from an EMBL/GenBank/DDBJ whole genome shotgun (WGS) entry which is preliminary data.</text>
</comment>
<evidence type="ECO:0000313" key="1">
    <source>
        <dbReference type="EMBL" id="CAF4451990.1"/>
    </source>
</evidence>
<proteinExistence type="predicted"/>
<accession>A0A820S3D7</accession>
<sequence length="70" mass="7652">SLNIAKAIQLFAAKCEQSICTDSEGSQVVSAPTPAQLRNISAINILYNFCSMITKMQLMKDFVVQQASKL</sequence>
<dbReference type="AlphaFoldDB" id="A0A820S3D7"/>
<dbReference type="Proteomes" id="UP000663868">
    <property type="component" value="Unassembled WGS sequence"/>
</dbReference>
<organism evidence="1 2">
    <name type="scientific">Adineta steineri</name>
    <dbReference type="NCBI Taxonomy" id="433720"/>
    <lineage>
        <taxon>Eukaryota</taxon>
        <taxon>Metazoa</taxon>
        <taxon>Spiralia</taxon>
        <taxon>Gnathifera</taxon>
        <taxon>Rotifera</taxon>
        <taxon>Eurotatoria</taxon>
        <taxon>Bdelloidea</taxon>
        <taxon>Adinetida</taxon>
        <taxon>Adinetidae</taxon>
        <taxon>Adineta</taxon>
    </lineage>
</organism>
<evidence type="ECO:0000313" key="2">
    <source>
        <dbReference type="Proteomes" id="UP000663868"/>
    </source>
</evidence>
<feature type="non-terminal residue" evidence="1">
    <location>
        <position position="70"/>
    </location>
</feature>
<dbReference type="EMBL" id="CAJOBB010031605">
    <property type="protein sequence ID" value="CAF4451990.1"/>
    <property type="molecule type" value="Genomic_DNA"/>
</dbReference>
<reference evidence="1" key="1">
    <citation type="submission" date="2021-02" db="EMBL/GenBank/DDBJ databases">
        <authorList>
            <person name="Nowell W R."/>
        </authorList>
    </citation>
    <scope>NUCLEOTIDE SEQUENCE</scope>
</reference>
<name>A0A820S3D7_9BILA</name>
<protein>
    <submittedName>
        <fullName evidence="1">Uncharacterized protein</fullName>
    </submittedName>
</protein>